<proteinExistence type="predicted"/>
<accession>A0A166PNA8</accession>
<sequence>MTPYHFTLNKSTLLFFPSPDAKQGPHVVQVFIRTKRRVNASISPQASVRELTSFYIVQVDITVRTPFMLRLIYETEVRMKRVVTSLVHAHTRAPMAAEIILEGEGYSLRGHREHWEYGESLKLAWGEERVTPCPDKWIFLFTPT</sequence>
<dbReference type="EMBL" id="KV417515">
    <property type="protein sequence ID" value="KZP26269.1"/>
    <property type="molecule type" value="Genomic_DNA"/>
</dbReference>
<dbReference type="OrthoDB" id="2748218at2759"/>
<reference evidence="1 2" key="1">
    <citation type="journal article" date="2016" name="Mol. Biol. Evol.">
        <title>Comparative Genomics of Early-Diverging Mushroom-Forming Fungi Provides Insights into the Origins of Lignocellulose Decay Capabilities.</title>
        <authorList>
            <person name="Nagy L.G."/>
            <person name="Riley R."/>
            <person name="Tritt A."/>
            <person name="Adam C."/>
            <person name="Daum C."/>
            <person name="Floudas D."/>
            <person name="Sun H."/>
            <person name="Yadav J.S."/>
            <person name="Pangilinan J."/>
            <person name="Larsson K.H."/>
            <person name="Matsuura K."/>
            <person name="Barry K."/>
            <person name="Labutti K."/>
            <person name="Kuo R."/>
            <person name="Ohm R.A."/>
            <person name="Bhattacharya S.S."/>
            <person name="Shirouzu T."/>
            <person name="Yoshinaga Y."/>
            <person name="Martin F.M."/>
            <person name="Grigoriev I.V."/>
            <person name="Hibbett D.S."/>
        </authorList>
    </citation>
    <scope>NUCLEOTIDE SEQUENCE [LARGE SCALE GENOMIC DNA]</scope>
    <source>
        <strain evidence="1 2">CBS 109695</strain>
    </source>
</reference>
<gene>
    <name evidence="1" type="ORF">FIBSPDRAFT_928711</name>
</gene>
<protein>
    <submittedName>
        <fullName evidence="1">Uncharacterized protein</fullName>
    </submittedName>
</protein>
<evidence type="ECO:0000313" key="1">
    <source>
        <dbReference type="EMBL" id="KZP26269.1"/>
    </source>
</evidence>
<name>A0A166PNA8_9AGAM</name>
<organism evidence="1 2">
    <name type="scientific">Athelia psychrophila</name>
    <dbReference type="NCBI Taxonomy" id="1759441"/>
    <lineage>
        <taxon>Eukaryota</taxon>
        <taxon>Fungi</taxon>
        <taxon>Dikarya</taxon>
        <taxon>Basidiomycota</taxon>
        <taxon>Agaricomycotina</taxon>
        <taxon>Agaricomycetes</taxon>
        <taxon>Agaricomycetidae</taxon>
        <taxon>Atheliales</taxon>
        <taxon>Atheliaceae</taxon>
        <taxon>Athelia</taxon>
    </lineage>
</organism>
<dbReference type="Proteomes" id="UP000076532">
    <property type="component" value="Unassembled WGS sequence"/>
</dbReference>
<dbReference type="AlphaFoldDB" id="A0A166PNA8"/>
<keyword evidence="2" id="KW-1185">Reference proteome</keyword>
<evidence type="ECO:0000313" key="2">
    <source>
        <dbReference type="Proteomes" id="UP000076532"/>
    </source>
</evidence>